<feature type="compositionally biased region" description="Basic residues" evidence="1">
    <location>
        <begin position="1"/>
        <end position="10"/>
    </location>
</feature>
<feature type="compositionally biased region" description="Low complexity" evidence="1">
    <location>
        <begin position="76"/>
        <end position="94"/>
    </location>
</feature>
<feature type="compositionally biased region" description="Acidic residues" evidence="1">
    <location>
        <begin position="104"/>
        <end position="113"/>
    </location>
</feature>
<accession>A0A7J6TYT2</accession>
<feature type="non-terminal residue" evidence="2">
    <location>
        <position position="1"/>
    </location>
</feature>
<evidence type="ECO:0000313" key="3">
    <source>
        <dbReference type="Proteomes" id="UP000553632"/>
    </source>
</evidence>
<sequence length="237" mass="26901">DRDKGRRRRRASMEKRDNDKLRRKTTCMDAPSRSHDGGGGDDATVIHGTTTDDDDESAWHDYHHHHHHHDEDEDSPSSSSSSSSCSTLYSLDTDWGSWPSISDHDDDDDDTKDDDATHHDITLSPPPPLSDGNISLPYPAYTGAPPDDGFENDTGREQQHGGEGAGHGEHATAPTFGRKKRRRTRRHCEYYNGVMVMPHDRELPAHELLQYYLIHYSRIRDPMLRVVKCDKKHPAYP</sequence>
<name>A0A7J6TYT2_PEROL</name>
<comment type="caution">
    <text evidence="2">The sequence shown here is derived from an EMBL/GenBank/DDBJ whole genome shotgun (WGS) entry which is preliminary data.</text>
</comment>
<dbReference type="EMBL" id="JABANO010007279">
    <property type="protein sequence ID" value="KAF4750358.1"/>
    <property type="molecule type" value="Genomic_DNA"/>
</dbReference>
<evidence type="ECO:0000256" key="1">
    <source>
        <dbReference type="SAM" id="MobiDB-lite"/>
    </source>
</evidence>
<dbReference type="AlphaFoldDB" id="A0A7J6TYT2"/>
<evidence type="ECO:0000313" key="2">
    <source>
        <dbReference type="EMBL" id="KAF4750358.1"/>
    </source>
</evidence>
<dbReference type="Proteomes" id="UP000553632">
    <property type="component" value="Unassembled WGS sequence"/>
</dbReference>
<gene>
    <name evidence="2" type="ORF">FOZ63_017440</name>
</gene>
<feature type="region of interest" description="Disordered" evidence="1">
    <location>
        <begin position="1"/>
        <end position="181"/>
    </location>
</feature>
<feature type="non-terminal residue" evidence="2">
    <location>
        <position position="237"/>
    </location>
</feature>
<keyword evidence="3" id="KW-1185">Reference proteome</keyword>
<reference evidence="2 3" key="1">
    <citation type="submission" date="2020-04" db="EMBL/GenBank/DDBJ databases">
        <title>Perkinsus olseni comparative genomics.</title>
        <authorList>
            <person name="Bogema D.R."/>
        </authorList>
    </citation>
    <scope>NUCLEOTIDE SEQUENCE [LARGE SCALE GENOMIC DNA]</scope>
    <source>
        <strain evidence="2 3">ATCC PRA-207</strain>
    </source>
</reference>
<feature type="compositionally biased region" description="Basic and acidic residues" evidence="1">
    <location>
        <begin position="153"/>
        <end position="170"/>
    </location>
</feature>
<feature type="compositionally biased region" description="Basic and acidic residues" evidence="1">
    <location>
        <begin position="11"/>
        <end position="20"/>
    </location>
</feature>
<proteinExistence type="predicted"/>
<protein>
    <submittedName>
        <fullName evidence="2">Uncharacterized protein</fullName>
    </submittedName>
</protein>
<organism evidence="2 3">
    <name type="scientific">Perkinsus olseni</name>
    <name type="common">Perkinsus atlanticus</name>
    <dbReference type="NCBI Taxonomy" id="32597"/>
    <lineage>
        <taxon>Eukaryota</taxon>
        <taxon>Sar</taxon>
        <taxon>Alveolata</taxon>
        <taxon>Perkinsozoa</taxon>
        <taxon>Perkinsea</taxon>
        <taxon>Perkinsida</taxon>
        <taxon>Perkinsidae</taxon>
        <taxon>Perkinsus</taxon>
    </lineage>
</organism>